<proteinExistence type="inferred from homology"/>
<dbReference type="PRINTS" id="PR00359">
    <property type="entry name" value="BP450"/>
</dbReference>
<dbReference type="RefSeq" id="WP_010309133.1">
    <property type="nucleotide sequence ID" value="NZ_CP061007.1"/>
</dbReference>
<dbReference type="GO" id="GO:0020037">
    <property type="term" value="F:heme binding"/>
    <property type="evidence" value="ECO:0007669"/>
    <property type="project" value="InterPro"/>
</dbReference>
<comment type="subcellular location">
    <subcellularLocation>
        <location evidence="1">Cytoplasm</location>
    </subcellularLocation>
</comment>
<comment type="caution">
    <text evidence="10">The sequence shown here is derived from an EMBL/GenBank/DDBJ whole genome shotgun (WGS) entry which is preliminary data.</text>
</comment>
<accession>A0A2N3Y174</accession>
<dbReference type="GO" id="GO:0004497">
    <property type="term" value="F:monooxygenase activity"/>
    <property type="evidence" value="ECO:0007669"/>
    <property type="project" value="UniProtKB-KW"/>
</dbReference>
<evidence type="ECO:0000256" key="5">
    <source>
        <dbReference type="ARBA" id="ARBA00022723"/>
    </source>
</evidence>
<dbReference type="InterPro" id="IPR017972">
    <property type="entry name" value="Cyt_P450_CS"/>
</dbReference>
<evidence type="ECO:0000256" key="9">
    <source>
        <dbReference type="RuleBase" id="RU000461"/>
    </source>
</evidence>
<evidence type="ECO:0000313" key="11">
    <source>
        <dbReference type="Proteomes" id="UP000233786"/>
    </source>
</evidence>
<sequence>MSDEPVKLVSRSFMQDPYPALESLRRDHAAIPVENGGFRMWVITRYDDARALLADPTLQRDLVKHRHAVVEQNLMDIERRPKLPRELRRSMLDQDGADHRRMRGIVAKFFTPSRLAALRPEIERLADDLLDGLPVGEPVDIIDQYARPLSATCLSEMLGVPEDARDRFPLWETAILTAPSKEEVEDAGRQLQVFAGEIIALKREQPRADLFTELVRAGAAGLLDDAELVSMITLLLIAGLEPTSAIGSGVLVLLRHSEELARLRADPGLITACVEEILRFETPFRMLTPRYVDHPLELDGVTIPAGELLLISTGSANRDPSRFADPDRFDITRDTKGHLGFSHGSHRCMGAELGRIETAVGLGRLFDRFPATALAVAPQDVQWRPGMFMRRLDSLPVVLG</sequence>
<organism evidence="10 11">
    <name type="scientific">Saccharopolyspora spinosa</name>
    <dbReference type="NCBI Taxonomy" id="60894"/>
    <lineage>
        <taxon>Bacteria</taxon>
        <taxon>Bacillati</taxon>
        <taxon>Actinomycetota</taxon>
        <taxon>Actinomycetes</taxon>
        <taxon>Pseudonocardiales</taxon>
        <taxon>Pseudonocardiaceae</taxon>
        <taxon>Saccharopolyspora</taxon>
    </lineage>
</organism>
<dbReference type="Pfam" id="PF00067">
    <property type="entry name" value="p450"/>
    <property type="match status" value="1"/>
</dbReference>
<keyword evidence="3" id="KW-0963">Cytoplasm</keyword>
<keyword evidence="4 9" id="KW-0349">Heme</keyword>
<dbReference type="PANTHER" id="PTHR46696">
    <property type="entry name" value="P450, PUTATIVE (EUROFUNG)-RELATED"/>
    <property type="match status" value="1"/>
</dbReference>
<dbReference type="Proteomes" id="UP000233786">
    <property type="component" value="Unassembled WGS sequence"/>
</dbReference>
<name>A0A2N3Y174_SACSN</name>
<dbReference type="Gene3D" id="1.10.630.10">
    <property type="entry name" value="Cytochrome P450"/>
    <property type="match status" value="1"/>
</dbReference>
<dbReference type="InterPro" id="IPR036396">
    <property type="entry name" value="Cyt_P450_sf"/>
</dbReference>
<dbReference type="GO" id="GO:0016705">
    <property type="term" value="F:oxidoreductase activity, acting on paired donors, with incorporation or reduction of molecular oxygen"/>
    <property type="evidence" value="ECO:0007669"/>
    <property type="project" value="InterPro"/>
</dbReference>
<dbReference type="CDD" id="cd11029">
    <property type="entry name" value="CYP107-like"/>
    <property type="match status" value="1"/>
</dbReference>
<evidence type="ECO:0000256" key="8">
    <source>
        <dbReference type="ARBA" id="ARBA00023033"/>
    </source>
</evidence>
<evidence type="ECO:0000256" key="7">
    <source>
        <dbReference type="ARBA" id="ARBA00023004"/>
    </source>
</evidence>
<dbReference type="InterPro" id="IPR001128">
    <property type="entry name" value="Cyt_P450"/>
</dbReference>
<gene>
    <name evidence="10" type="ORF">A8926_4519</name>
</gene>
<evidence type="ECO:0000256" key="2">
    <source>
        <dbReference type="ARBA" id="ARBA00010617"/>
    </source>
</evidence>
<evidence type="ECO:0000256" key="3">
    <source>
        <dbReference type="ARBA" id="ARBA00022490"/>
    </source>
</evidence>
<comment type="similarity">
    <text evidence="2 9">Belongs to the cytochrome P450 family.</text>
</comment>
<keyword evidence="5 9" id="KW-0479">Metal-binding</keyword>
<dbReference type="GO" id="GO:0005737">
    <property type="term" value="C:cytoplasm"/>
    <property type="evidence" value="ECO:0007669"/>
    <property type="project" value="UniProtKB-SubCell"/>
</dbReference>
<evidence type="ECO:0000256" key="4">
    <source>
        <dbReference type="ARBA" id="ARBA00022617"/>
    </source>
</evidence>
<keyword evidence="7 9" id="KW-0408">Iron</keyword>
<keyword evidence="11" id="KW-1185">Reference proteome</keyword>
<evidence type="ECO:0000256" key="6">
    <source>
        <dbReference type="ARBA" id="ARBA00023002"/>
    </source>
</evidence>
<dbReference type="STRING" id="994479.GCA_000194155_04446"/>
<dbReference type="GO" id="GO:0005506">
    <property type="term" value="F:iron ion binding"/>
    <property type="evidence" value="ECO:0007669"/>
    <property type="project" value="InterPro"/>
</dbReference>
<dbReference type="EMBL" id="PJNB01000001">
    <property type="protein sequence ID" value="PKW16665.1"/>
    <property type="molecule type" value="Genomic_DNA"/>
</dbReference>
<dbReference type="AlphaFoldDB" id="A0A2N3Y174"/>
<evidence type="ECO:0000256" key="1">
    <source>
        <dbReference type="ARBA" id="ARBA00004496"/>
    </source>
</evidence>
<dbReference type="PROSITE" id="PS00086">
    <property type="entry name" value="CYTOCHROME_P450"/>
    <property type="match status" value="1"/>
</dbReference>
<evidence type="ECO:0000313" key="10">
    <source>
        <dbReference type="EMBL" id="PKW16665.1"/>
    </source>
</evidence>
<dbReference type="FunFam" id="1.10.630.10:FF:000018">
    <property type="entry name" value="Cytochrome P450 monooxygenase"/>
    <property type="match status" value="1"/>
</dbReference>
<dbReference type="SUPFAM" id="SSF48264">
    <property type="entry name" value="Cytochrome P450"/>
    <property type="match status" value="1"/>
</dbReference>
<keyword evidence="8 9" id="KW-0503">Monooxygenase</keyword>
<keyword evidence="6 9" id="KW-0560">Oxidoreductase</keyword>
<protein>
    <submittedName>
        <fullName evidence="10">Cytochrome P450 PksS</fullName>
    </submittedName>
</protein>
<reference evidence="10" key="1">
    <citation type="submission" date="2017-12" db="EMBL/GenBank/DDBJ databases">
        <title>Sequencing the genomes of 1000 Actinobacteria strains.</title>
        <authorList>
            <person name="Klenk H.-P."/>
        </authorList>
    </citation>
    <scope>NUCLEOTIDE SEQUENCE [LARGE SCALE GENOMIC DNA]</scope>
    <source>
        <strain evidence="10">DSM 44228</strain>
    </source>
</reference>
<dbReference type="PANTHER" id="PTHR46696:SF1">
    <property type="entry name" value="CYTOCHROME P450 YJIB-RELATED"/>
    <property type="match status" value="1"/>
</dbReference>
<dbReference type="InterPro" id="IPR002397">
    <property type="entry name" value="Cyt_P450_B"/>
</dbReference>